<dbReference type="InterPro" id="IPR050738">
    <property type="entry name" value="Sulfatase"/>
</dbReference>
<proteinExistence type="inferred from homology"/>
<dbReference type="RefSeq" id="WP_191146501.1">
    <property type="nucleotide sequence ID" value="NZ_JACXAF010000041.1"/>
</dbReference>
<protein>
    <submittedName>
        <fullName evidence="6">Sulfatase-like hydrolase/transferase</fullName>
    </submittedName>
</protein>
<reference evidence="6" key="1">
    <citation type="submission" date="2020-09" db="EMBL/GenBank/DDBJ databases">
        <title>A novel bacterium of genus Neiella, isolated from South China Sea.</title>
        <authorList>
            <person name="Huang H."/>
            <person name="Mo K."/>
            <person name="Hu Y."/>
        </authorList>
    </citation>
    <scope>NUCLEOTIDE SEQUENCE</scope>
    <source>
        <strain evidence="6">HB171785</strain>
    </source>
</reference>
<keyword evidence="3 6" id="KW-0378">Hydrolase</keyword>
<dbReference type="GO" id="GO:0046872">
    <property type="term" value="F:metal ion binding"/>
    <property type="evidence" value="ECO:0007669"/>
    <property type="project" value="UniProtKB-KW"/>
</dbReference>
<dbReference type="EMBL" id="JACXAF010000041">
    <property type="protein sequence ID" value="MBD1391456.1"/>
    <property type="molecule type" value="Genomic_DNA"/>
</dbReference>
<dbReference type="SUPFAM" id="SSF53649">
    <property type="entry name" value="Alkaline phosphatase-like"/>
    <property type="match status" value="1"/>
</dbReference>
<sequence>MKRTIILLFLNVLVLACQDQNSNNLQDTERNEGAPNIVIFFTDDMGFADLGVQNQLSDVKTPNIDLLAFNGVQFTSGYVTAPQCVPSRAAMATGIYQQRFGVDDNNFNPMPLDVETIAQRMQSLGYATGFVGKWHLEIDKNSKDWFKQYDPLADVANFNPKDIPLSEKKKYFPNNRGYSDTYFGYLEQFWATYDKKGNDRPESYVSDSTYRLDAVNEASIAFIERHVNEPFYLNVAHFAPHVPLQSTAKYLARFPQNMKERRKYALSMISAIDDGVGMVVDKLREHGILQNTLIFFISDNGAPLGLDMNDAPIEDRNEAWNGSMNTPLIGEKGMLTDGGIRVPFIMHWPKVIEQPKVISEPVISLDAVYTALQIAGADDSTLAQLDGLDLIPAATQNSSYLNERPLYWRFWSQRAIRKGHYKYLDVGGNRQFLFDYSVTGYELEVPIEDNLDIARELEAQLDVWESGMPREMRIQPNSQEVRKYSHFFPFRVDVQD</sequence>
<dbReference type="Gene3D" id="3.40.720.10">
    <property type="entry name" value="Alkaline Phosphatase, subunit A"/>
    <property type="match status" value="1"/>
</dbReference>
<keyword evidence="2" id="KW-0479">Metal-binding</keyword>
<dbReference type="InterPro" id="IPR000917">
    <property type="entry name" value="Sulfatase_N"/>
</dbReference>
<keyword evidence="7" id="KW-1185">Reference proteome</keyword>
<feature type="domain" description="Sulfatase N-terminal" evidence="5">
    <location>
        <begin position="35"/>
        <end position="377"/>
    </location>
</feature>
<evidence type="ECO:0000313" key="7">
    <source>
        <dbReference type="Proteomes" id="UP000638014"/>
    </source>
</evidence>
<accession>A0A8J6UHB1</accession>
<evidence type="ECO:0000259" key="5">
    <source>
        <dbReference type="Pfam" id="PF00884"/>
    </source>
</evidence>
<dbReference type="GO" id="GO:0004065">
    <property type="term" value="F:arylsulfatase activity"/>
    <property type="evidence" value="ECO:0007669"/>
    <property type="project" value="TreeGrafter"/>
</dbReference>
<evidence type="ECO:0000256" key="4">
    <source>
        <dbReference type="ARBA" id="ARBA00022837"/>
    </source>
</evidence>
<organism evidence="6 7">
    <name type="scientific">Neiella litorisoli</name>
    <dbReference type="NCBI Taxonomy" id="2771431"/>
    <lineage>
        <taxon>Bacteria</taxon>
        <taxon>Pseudomonadati</taxon>
        <taxon>Pseudomonadota</taxon>
        <taxon>Gammaproteobacteria</taxon>
        <taxon>Alteromonadales</taxon>
        <taxon>Echinimonadaceae</taxon>
        <taxon>Neiella</taxon>
    </lineage>
</organism>
<name>A0A8J6UHB1_9GAMM</name>
<dbReference type="AlphaFoldDB" id="A0A8J6UHB1"/>
<dbReference type="Pfam" id="PF00884">
    <property type="entry name" value="Sulfatase"/>
    <property type="match status" value="1"/>
</dbReference>
<keyword evidence="4" id="KW-0106">Calcium</keyword>
<dbReference type="InterPro" id="IPR017850">
    <property type="entry name" value="Alkaline_phosphatase_core_sf"/>
</dbReference>
<dbReference type="Proteomes" id="UP000638014">
    <property type="component" value="Unassembled WGS sequence"/>
</dbReference>
<dbReference type="PROSITE" id="PS51257">
    <property type="entry name" value="PROKAR_LIPOPROTEIN"/>
    <property type="match status" value="1"/>
</dbReference>
<evidence type="ECO:0000256" key="2">
    <source>
        <dbReference type="ARBA" id="ARBA00022723"/>
    </source>
</evidence>
<evidence type="ECO:0000256" key="3">
    <source>
        <dbReference type="ARBA" id="ARBA00022801"/>
    </source>
</evidence>
<gene>
    <name evidence="6" type="ORF">IC617_18685</name>
</gene>
<evidence type="ECO:0000256" key="1">
    <source>
        <dbReference type="ARBA" id="ARBA00008779"/>
    </source>
</evidence>
<dbReference type="PANTHER" id="PTHR42693:SF53">
    <property type="entry name" value="ENDO-4-O-SULFATASE"/>
    <property type="match status" value="1"/>
</dbReference>
<dbReference type="PANTHER" id="PTHR42693">
    <property type="entry name" value="ARYLSULFATASE FAMILY MEMBER"/>
    <property type="match status" value="1"/>
</dbReference>
<dbReference type="PROSITE" id="PS00149">
    <property type="entry name" value="SULFATASE_2"/>
    <property type="match status" value="1"/>
</dbReference>
<comment type="caution">
    <text evidence="6">The sequence shown here is derived from an EMBL/GenBank/DDBJ whole genome shotgun (WGS) entry which is preliminary data.</text>
</comment>
<dbReference type="InterPro" id="IPR024607">
    <property type="entry name" value="Sulfatase_CS"/>
</dbReference>
<evidence type="ECO:0000313" key="6">
    <source>
        <dbReference type="EMBL" id="MBD1391456.1"/>
    </source>
</evidence>
<comment type="similarity">
    <text evidence="1">Belongs to the sulfatase family.</text>
</comment>